<dbReference type="EMBL" id="GBZX01001072">
    <property type="protein sequence ID" value="JAG91668.1"/>
    <property type="molecule type" value="mRNA"/>
</dbReference>
<sequence>MLKFILAFMLITHVVFCEEDDEEKKRVDSLRIINGTCHYRGEEVEGGDYEVFRDPCEKWECNLKEMKLIITGCKLPDQYGSCIPYSTGRSWWPHCCNYRHAC</sequence>
<dbReference type="AlphaFoldDB" id="A0A0C9SEN2"/>
<organism evidence="2">
    <name type="scientific">Amblyomma americanum</name>
    <name type="common">Lone star tick</name>
    <dbReference type="NCBI Taxonomy" id="6943"/>
    <lineage>
        <taxon>Eukaryota</taxon>
        <taxon>Metazoa</taxon>
        <taxon>Ecdysozoa</taxon>
        <taxon>Arthropoda</taxon>
        <taxon>Chelicerata</taxon>
        <taxon>Arachnida</taxon>
        <taxon>Acari</taxon>
        <taxon>Parasitiformes</taxon>
        <taxon>Ixodida</taxon>
        <taxon>Ixodoidea</taxon>
        <taxon>Ixodidae</taxon>
        <taxon>Amblyomminae</taxon>
        <taxon>Amblyomma</taxon>
    </lineage>
</organism>
<evidence type="ECO:0008006" key="3">
    <source>
        <dbReference type="Google" id="ProtNLM"/>
    </source>
</evidence>
<protein>
    <recommendedName>
        <fullName evidence="3">Single domain-containing protein</fullName>
    </recommendedName>
</protein>
<keyword evidence="1" id="KW-0732">Signal</keyword>
<name>A0A0C9SEN2_AMBAM</name>
<feature type="signal peptide" evidence="1">
    <location>
        <begin position="1"/>
        <end position="17"/>
    </location>
</feature>
<feature type="chain" id="PRO_5002203460" description="Single domain-containing protein" evidence="1">
    <location>
        <begin position="18"/>
        <end position="102"/>
    </location>
</feature>
<reference evidence="2" key="1">
    <citation type="journal article" date="2015" name="PLoS ONE">
        <title>An Insight into the Sialome of the Lone Star Tick, Amblyomma americanum, with a Glimpse on Its Time Dependent Gene Expression.</title>
        <authorList>
            <person name="Karim S."/>
            <person name="Ribeiro J.M."/>
        </authorList>
    </citation>
    <scope>NUCLEOTIDE SEQUENCE</scope>
    <source>
        <tissue evidence="2">Salivary gland</tissue>
    </source>
</reference>
<proteinExistence type="evidence at transcript level"/>
<accession>A0A0C9SEN2</accession>
<evidence type="ECO:0000256" key="1">
    <source>
        <dbReference type="SAM" id="SignalP"/>
    </source>
</evidence>
<evidence type="ECO:0000313" key="2">
    <source>
        <dbReference type="EMBL" id="JAG91668.1"/>
    </source>
</evidence>